<evidence type="ECO:0000259" key="5">
    <source>
        <dbReference type="Pfam" id="PF00413"/>
    </source>
</evidence>
<comment type="caution">
    <text evidence="6">The sequence shown here is derived from an EMBL/GenBank/DDBJ whole genome shotgun (WGS) entry which is preliminary data.</text>
</comment>
<dbReference type="SUPFAM" id="SSF55486">
    <property type="entry name" value="Metalloproteases ('zincins'), catalytic domain"/>
    <property type="match status" value="1"/>
</dbReference>
<sequence length="213" mass="23805">MFAQILLILAFLGLVACEKGPSLGPGNEDALASAAQADCGFVQNSYGQRVSWKSNIPVVLQLHKSYPEEFVETLKKAAQHWNDAAGLTLFRFERNDGITTESAKKDKMSTIHWMQTWAEAQKNQQAVTTIYWSGSTLYETDIAIDNKYFNYYIDQPATPAEVHLESLLVHELGHALGLDHKKTVPSVMWPILNGASVRVDLTNADRDTIKCEY</sequence>
<evidence type="ECO:0000313" key="7">
    <source>
        <dbReference type="Proteomes" id="UP000075320"/>
    </source>
</evidence>
<evidence type="ECO:0000256" key="1">
    <source>
        <dbReference type="ARBA" id="ARBA00022670"/>
    </source>
</evidence>
<organism evidence="6 7">
    <name type="scientific">Bdellovibrio bacteriovorus</name>
    <dbReference type="NCBI Taxonomy" id="959"/>
    <lineage>
        <taxon>Bacteria</taxon>
        <taxon>Pseudomonadati</taxon>
        <taxon>Bdellovibrionota</taxon>
        <taxon>Bdellovibrionia</taxon>
        <taxon>Bdellovibrionales</taxon>
        <taxon>Pseudobdellovibrionaceae</taxon>
        <taxon>Bdellovibrio</taxon>
    </lineage>
</organism>
<feature type="domain" description="Peptidase M10 metallopeptidase" evidence="5">
    <location>
        <begin position="71"/>
        <end position="211"/>
    </location>
</feature>
<dbReference type="GO" id="GO:0008270">
    <property type="term" value="F:zinc ion binding"/>
    <property type="evidence" value="ECO:0007669"/>
    <property type="project" value="InterPro"/>
</dbReference>
<accession>A0A150WRD9</accession>
<dbReference type="InterPro" id="IPR021190">
    <property type="entry name" value="Pept_M10A"/>
</dbReference>
<keyword evidence="4" id="KW-0862">Zinc</keyword>
<evidence type="ECO:0000256" key="2">
    <source>
        <dbReference type="ARBA" id="ARBA00022723"/>
    </source>
</evidence>
<dbReference type="GO" id="GO:0006508">
    <property type="term" value="P:proteolysis"/>
    <property type="evidence" value="ECO:0007669"/>
    <property type="project" value="UniProtKB-KW"/>
</dbReference>
<gene>
    <name evidence="6" type="ORF">AZI86_07945</name>
</gene>
<dbReference type="GO" id="GO:0004222">
    <property type="term" value="F:metalloendopeptidase activity"/>
    <property type="evidence" value="ECO:0007669"/>
    <property type="project" value="InterPro"/>
</dbReference>
<dbReference type="AlphaFoldDB" id="A0A150WRD9"/>
<dbReference type="Gene3D" id="3.40.390.10">
    <property type="entry name" value="Collagenase (Catalytic Domain)"/>
    <property type="match status" value="1"/>
</dbReference>
<dbReference type="InterPro" id="IPR001818">
    <property type="entry name" value="Pept_M10_metallopeptidase"/>
</dbReference>
<keyword evidence="7" id="KW-1185">Reference proteome</keyword>
<proteinExistence type="predicted"/>
<dbReference type="RefSeq" id="WP_061834523.1">
    <property type="nucleotide sequence ID" value="NZ_LUKE01000001.1"/>
</dbReference>
<dbReference type="Pfam" id="PF00413">
    <property type="entry name" value="Peptidase_M10"/>
    <property type="match status" value="1"/>
</dbReference>
<dbReference type="EMBL" id="LUKE01000001">
    <property type="protein sequence ID" value="KYG66946.1"/>
    <property type="molecule type" value="Genomic_DNA"/>
</dbReference>
<protein>
    <recommendedName>
        <fullName evidence="5">Peptidase M10 metallopeptidase domain-containing protein</fullName>
    </recommendedName>
</protein>
<dbReference type="OrthoDB" id="5291147at2"/>
<name>A0A150WRD9_BDEBC</name>
<keyword evidence="2" id="KW-0479">Metal-binding</keyword>
<reference evidence="6 7" key="1">
    <citation type="submission" date="2016-03" db="EMBL/GenBank/DDBJ databases">
        <authorList>
            <person name="Ploux O."/>
        </authorList>
    </citation>
    <scope>NUCLEOTIDE SEQUENCE [LARGE SCALE GENOMIC DNA]</scope>
    <source>
        <strain evidence="6 7">R0</strain>
    </source>
</reference>
<evidence type="ECO:0000256" key="4">
    <source>
        <dbReference type="ARBA" id="ARBA00022833"/>
    </source>
</evidence>
<dbReference type="Proteomes" id="UP000075320">
    <property type="component" value="Unassembled WGS sequence"/>
</dbReference>
<evidence type="ECO:0000256" key="3">
    <source>
        <dbReference type="ARBA" id="ARBA00022801"/>
    </source>
</evidence>
<dbReference type="GO" id="GO:0031012">
    <property type="term" value="C:extracellular matrix"/>
    <property type="evidence" value="ECO:0007669"/>
    <property type="project" value="InterPro"/>
</dbReference>
<keyword evidence="3" id="KW-0378">Hydrolase</keyword>
<dbReference type="InterPro" id="IPR024079">
    <property type="entry name" value="MetalloPept_cat_dom_sf"/>
</dbReference>
<evidence type="ECO:0000313" key="6">
    <source>
        <dbReference type="EMBL" id="KYG66946.1"/>
    </source>
</evidence>
<dbReference type="PRINTS" id="PR00138">
    <property type="entry name" value="MATRIXIN"/>
</dbReference>
<keyword evidence="1" id="KW-0645">Protease</keyword>